<comment type="caution">
    <text evidence="2">The sequence shown here is derived from an EMBL/GenBank/DDBJ whole genome shotgun (WGS) entry which is preliminary data.</text>
</comment>
<proteinExistence type="predicted"/>
<evidence type="ECO:0000313" key="2">
    <source>
        <dbReference type="EMBL" id="NJP48009.1"/>
    </source>
</evidence>
<dbReference type="Proteomes" id="UP000734511">
    <property type="component" value="Unassembled WGS sequence"/>
</dbReference>
<gene>
    <name evidence="2" type="ORF">HCN08_32075</name>
</gene>
<sequence length="72" mass="8066">MRAPRIHCPSCGRPVALVPTRRSGYGVVHDHKTDRRSLVLCPGSMRQMPLSEADAWQDTLPDLDDDPPARLF</sequence>
<accession>A0ABX1A0C8</accession>
<keyword evidence="3" id="KW-1185">Reference proteome</keyword>
<name>A0ABX1A0C8_9ACTN</name>
<feature type="region of interest" description="Disordered" evidence="1">
    <location>
        <begin position="52"/>
        <end position="72"/>
    </location>
</feature>
<organism evidence="2 3">
    <name type="scientific">Actinacidiphila epipremni</name>
    <dbReference type="NCBI Taxonomy" id="2053013"/>
    <lineage>
        <taxon>Bacteria</taxon>
        <taxon>Bacillati</taxon>
        <taxon>Actinomycetota</taxon>
        <taxon>Actinomycetes</taxon>
        <taxon>Kitasatosporales</taxon>
        <taxon>Streptomycetaceae</taxon>
        <taxon>Actinacidiphila</taxon>
    </lineage>
</organism>
<protein>
    <submittedName>
        <fullName evidence="2">Uncharacterized protein</fullName>
    </submittedName>
</protein>
<dbReference type="RefSeq" id="WP_167986843.1">
    <property type="nucleotide sequence ID" value="NZ_JAATEJ010000038.1"/>
</dbReference>
<dbReference type="EMBL" id="JAATEJ010000038">
    <property type="protein sequence ID" value="NJP48009.1"/>
    <property type="molecule type" value="Genomic_DNA"/>
</dbReference>
<evidence type="ECO:0000256" key="1">
    <source>
        <dbReference type="SAM" id="MobiDB-lite"/>
    </source>
</evidence>
<reference evidence="2 3" key="1">
    <citation type="submission" date="2020-03" db="EMBL/GenBank/DDBJ databases">
        <title>WGS of actinomycetes isolated from Thailand.</title>
        <authorList>
            <person name="Thawai C."/>
        </authorList>
    </citation>
    <scope>NUCLEOTIDE SEQUENCE [LARGE SCALE GENOMIC DNA]</scope>
    <source>
        <strain evidence="2 3">PRB2-1</strain>
    </source>
</reference>
<evidence type="ECO:0000313" key="3">
    <source>
        <dbReference type="Proteomes" id="UP000734511"/>
    </source>
</evidence>